<keyword evidence="1" id="KW-0547">Nucleotide-binding</keyword>
<dbReference type="InterPro" id="IPR019489">
    <property type="entry name" value="Clp_ATPase_C"/>
</dbReference>
<dbReference type="PANTHER" id="PTHR11638:SF18">
    <property type="entry name" value="HEAT SHOCK PROTEIN 104"/>
    <property type="match status" value="1"/>
</dbReference>
<evidence type="ECO:0000256" key="1">
    <source>
        <dbReference type="ARBA" id="ARBA00022741"/>
    </source>
</evidence>
<keyword evidence="4" id="KW-0378">Hydrolase</keyword>
<dbReference type="SMART" id="SM01086">
    <property type="entry name" value="ClpB_D2-small"/>
    <property type="match status" value="1"/>
</dbReference>
<dbReference type="Proteomes" id="UP000886743">
    <property type="component" value="Unassembled WGS sequence"/>
</dbReference>
<protein>
    <submittedName>
        <fullName evidence="4">ATP-dependent Clp protease ATP-binding subunit ClpC</fullName>
    </submittedName>
</protein>
<dbReference type="Gene3D" id="1.10.8.60">
    <property type="match status" value="1"/>
</dbReference>
<dbReference type="InterPro" id="IPR027417">
    <property type="entry name" value="P-loop_NTPase"/>
</dbReference>
<keyword evidence="2 4" id="KW-0067">ATP-binding</keyword>
<evidence type="ECO:0000313" key="4">
    <source>
        <dbReference type="EMBL" id="HIV02732.1"/>
    </source>
</evidence>
<dbReference type="GO" id="GO:0005737">
    <property type="term" value="C:cytoplasm"/>
    <property type="evidence" value="ECO:0007669"/>
    <property type="project" value="TreeGrafter"/>
</dbReference>
<evidence type="ECO:0000313" key="5">
    <source>
        <dbReference type="Proteomes" id="UP000886743"/>
    </source>
</evidence>
<organism evidence="4 5">
    <name type="scientific">Candidatus Aphodoplasma excrementigallinarum</name>
    <dbReference type="NCBI Taxonomy" id="2840673"/>
    <lineage>
        <taxon>Bacteria</taxon>
        <taxon>Bacillati</taxon>
        <taxon>Bacillota</taxon>
        <taxon>Clostridia</taxon>
        <taxon>Eubacteriales</taxon>
        <taxon>Candidatus Aphodoplasma</taxon>
    </lineage>
</organism>
<name>A0A9D1NGJ6_9FIRM</name>
<dbReference type="AlphaFoldDB" id="A0A9D1NGJ6"/>
<dbReference type="GO" id="GO:0005524">
    <property type="term" value="F:ATP binding"/>
    <property type="evidence" value="ECO:0007669"/>
    <property type="project" value="UniProtKB-KW"/>
</dbReference>
<feature type="non-terminal residue" evidence="4">
    <location>
        <position position="1"/>
    </location>
</feature>
<feature type="domain" description="Clp ATPase C-terminal" evidence="3">
    <location>
        <begin position="2"/>
        <end position="91"/>
    </location>
</feature>
<dbReference type="InterPro" id="IPR050130">
    <property type="entry name" value="ClpA_ClpB"/>
</dbReference>
<dbReference type="GO" id="GO:0006508">
    <property type="term" value="P:proteolysis"/>
    <property type="evidence" value="ECO:0007669"/>
    <property type="project" value="UniProtKB-KW"/>
</dbReference>
<dbReference type="GO" id="GO:0034605">
    <property type="term" value="P:cellular response to heat"/>
    <property type="evidence" value="ECO:0007669"/>
    <property type="project" value="TreeGrafter"/>
</dbReference>
<reference evidence="4" key="2">
    <citation type="journal article" date="2021" name="PeerJ">
        <title>Extensive microbial diversity within the chicken gut microbiome revealed by metagenomics and culture.</title>
        <authorList>
            <person name="Gilroy R."/>
            <person name="Ravi A."/>
            <person name="Getino M."/>
            <person name="Pursley I."/>
            <person name="Horton D.L."/>
            <person name="Alikhan N.F."/>
            <person name="Baker D."/>
            <person name="Gharbi K."/>
            <person name="Hall N."/>
            <person name="Watson M."/>
            <person name="Adriaenssens E.M."/>
            <person name="Foster-Nyarko E."/>
            <person name="Jarju S."/>
            <person name="Secka A."/>
            <person name="Antonio M."/>
            <person name="Oren A."/>
            <person name="Chaudhuri R.R."/>
            <person name="La Ragione R."/>
            <person name="Hildebrand F."/>
            <person name="Pallen M.J."/>
        </authorList>
    </citation>
    <scope>NUCLEOTIDE SEQUENCE</scope>
    <source>
        <strain evidence="4">4920</strain>
    </source>
</reference>
<reference evidence="4" key="1">
    <citation type="submission" date="2020-10" db="EMBL/GenBank/DDBJ databases">
        <authorList>
            <person name="Gilroy R."/>
        </authorList>
    </citation>
    <scope>NUCLEOTIDE SEQUENCE</scope>
    <source>
        <strain evidence="4">4920</strain>
    </source>
</reference>
<dbReference type="GO" id="GO:0016887">
    <property type="term" value="F:ATP hydrolysis activity"/>
    <property type="evidence" value="ECO:0007669"/>
    <property type="project" value="TreeGrafter"/>
</dbReference>
<dbReference type="EMBL" id="DVOF01000120">
    <property type="protein sequence ID" value="HIV02732.1"/>
    <property type="molecule type" value="Genomic_DNA"/>
</dbReference>
<gene>
    <name evidence="4" type="ORF">IAC74_04095</name>
</gene>
<dbReference type="PANTHER" id="PTHR11638">
    <property type="entry name" value="ATP-DEPENDENT CLP PROTEASE"/>
    <property type="match status" value="1"/>
</dbReference>
<sequence length="94" mass="10508">QLKHEELRQIVGLMLADMVQELAEKGITLSVSEEAKDLILKEGYDPKYGARPIRRVIQKRIEDAVAHMLIRSEIGAGDTVEAAAEEGRVAVRKR</sequence>
<evidence type="ECO:0000259" key="3">
    <source>
        <dbReference type="SMART" id="SM01086"/>
    </source>
</evidence>
<dbReference type="SUPFAM" id="SSF52540">
    <property type="entry name" value="P-loop containing nucleoside triphosphate hydrolases"/>
    <property type="match status" value="1"/>
</dbReference>
<dbReference type="Pfam" id="PF10431">
    <property type="entry name" value="ClpB_D2-small"/>
    <property type="match status" value="1"/>
</dbReference>
<keyword evidence="4" id="KW-0645">Protease</keyword>
<dbReference type="GO" id="GO:0008233">
    <property type="term" value="F:peptidase activity"/>
    <property type="evidence" value="ECO:0007669"/>
    <property type="project" value="UniProtKB-KW"/>
</dbReference>
<proteinExistence type="predicted"/>
<comment type="caution">
    <text evidence="4">The sequence shown here is derived from an EMBL/GenBank/DDBJ whole genome shotgun (WGS) entry which is preliminary data.</text>
</comment>
<evidence type="ECO:0000256" key="2">
    <source>
        <dbReference type="ARBA" id="ARBA00022840"/>
    </source>
</evidence>
<accession>A0A9D1NGJ6</accession>